<evidence type="ECO:0000256" key="7">
    <source>
        <dbReference type="SAM" id="Phobius"/>
    </source>
</evidence>
<protein>
    <recommendedName>
        <fullName evidence="9">Rhodopsin domain-containing protein</fullName>
    </recommendedName>
</protein>
<keyword evidence="3 7" id="KW-1133">Transmembrane helix</keyword>
<organism evidence="10 11">
    <name type="scientific">Pseudocercospora eumusae</name>
    <dbReference type="NCBI Taxonomy" id="321146"/>
    <lineage>
        <taxon>Eukaryota</taxon>
        <taxon>Fungi</taxon>
        <taxon>Dikarya</taxon>
        <taxon>Ascomycota</taxon>
        <taxon>Pezizomycotina</taxon>
        <taxon>Dothideomycetes</taxon>
        <taxon>Dothideomycetidae</taxon>
        <taxon>Mycosphaerellales</taxon>
        <taxon>Mycosphaerellaceae</taxon>
        <taxon>Pseudocercospora</taxon>
    </lineage>
</organism>
<keyword evidence="2 7" id="KW-0812">Transmembrane</keyword>
<proteinExistence type="inferred from homology"/>
<comment type="similarity">
    <text evidence="5">Belongs to the SAT4 family.</text>
</comment>
<feature type="chain" id="PRO_5007806453" description="Rhodopsin domain-containing protein" evidence="8">
    <location>
        <begin position="20"/>
        <end position="438"/>
    </location>
</feature>
<evidence type="ECO:0000256" key="5">
    <source>
        <dbReference type="ARBA" id="ARBA00038359"/>
    </source>
</evidence>
<feature type="transmembrane region" description="Helical" evidence="7">
    <location>
        <begin position="315"/>
        <end position="337"/>
    </location>
</feature>
<feature type="compositionally biased region" description="Polar residues" evidence="6">
    <location>
        <begin position="394"/>
        <end position="410"/>
    </location>
</feature>
<feature type="domain" description="Rhodopsin" evidence="9">
    <location>
        <begin position="135"/>
        <end position="374"/>
    </location>
</feature>
<name>A0A139HAP6_9PEZI</name>
<dbReference type="AlphaFoldDB" id="A0A139HAP6"/>
<dbReference type="PANTHER" id="PTHR33048:SF123">
    <property type="entry name" value="INTEGRAL MEMBRANE PROTEIN"/>
    <property type="match status" value="1"/>
</dbReference>
<evidence type="ECO:0000256" key="8">
    <source>
        <dbReference type="SAM" id="SignalP"/>
    </source>
</evidence>
<keyword evidence="11" id="KW-1185">Reference proteome</keyword>
<dbReference type="Proteomes" id="UP000070133">
    <property type="component" value="Unassembled WGS sequence"/>
</dbReference>
<sequence length="438" mass="49524">MNRLLFFAVPMFRARGATAWDSLFHLSSRERNKSILNDALPSVCFELPACAVTCSRYLGKSDNTVCSYDKIFSSAVTHCVQRHCPTLQDVLQWQTQYASLCDLPARDHGLLEVGVIYALFAVATVSFVGRLLSRSRFMNGPGFWWDDCLVLVLWMMSIELVICLAIMRHNGAGRDAIGWVSKDHVEKVLLWVYASEPFYISGTYGFKLVWVLLYLRMWEANTLFRKVCWYTAGLLMMGLVGFGVGAIAAFWPQQYYTGDSAIVRTHRAGIDLIPAVFIIGALNVAGDFWVLLLPIPKLINLESITKQRRMWICTLFLLGFVVTVCSMVRCTTILPLRNTTNVTWDFGHFVTWSEVEIHLSMVSCNLPALAGLIHRLRWRHRRRIASQGEEDQLPSETARSNATKQASVTNDMCTVDDDLCEDSNGRIVRREKEVGPAD</sequence>
<evidence type="ECO:0000313" key="10">
    <source>
        <dbReference type="EMBL" id="KXS99513.1"/>
    </source>
</evidence>
<feature type="transmembrane region" description="Helical" evidence="7">
    <location>
        <begin position="227"/>
        <end position="252"/>
    </location>
</feature>
<evidence type="ECO:0000313" key="11">
    <source>
        <dbReference type="Proteomes" id="UP000070133"/>
    </source>
</evidence>
<feature type="transmembrane region" description="Helical" evidence="7">
    <location>
        <begin position="198"/>
        <end position="215"/>
    </location>
</feature>
<evidence type="ECO:0000259" key="9">
    <source>
        <dbReference type="Pfam" id="PF20684"/>
    </source>
</evidence>
<feature type="signal peptide" evidence="8">
    <location>
        <begin position="1"/>
        <end position="19"/>
    </location>
</feature>
<evidence type="ECO:0000256" key="1">
    <source>
        <dbReference type="ARBA" id="ARBA00004141"/>
    </source>
</evidence>
<feature type="transmembrane region" description="Helical" evidence="7">
    <location>
        <begin position="272"/>
        <end position="295"/>
    </location>
</feature>
<keyword evidence="4 7" id="KW-0472">Membrane</keyword>
<comment type="subcellular location">
    <subcellularLocation>
        <location evidence="1">Membrane</location>
        <topology evidence="1">Multi-pass membrane protein</topology>
    </subcellularLocation>
</comment>
<gene>
    <name evidence="10" type="ORF">AC578_4265</name>
</gene>
<dbReference type="InterPro" id="IPR052337">
    <property type="entry name" value="SAT4-like"/>
</dbReference>
<reference evidence="10 11" key="1">
    <citation type="submission" date="2015-07" db="EMBL/GenBank/DDBJ databases">
        <title>Comparative genomics of the Sigatoka disease complex on banana suggests a link between parallel evolutionary changes in Pseudocercospora fijiensis and Pseudocercospora eumusae and increased virulence on the banana host.</title>
        <authorList>
            <person name="Chang T.-C."/>
            <person name="Salvucci A."/>
            <person name="Crous P.W."/>
            <person name="Stergiopoulos I."/>
        </authorList>
    </citation>
    <scope>NUCLEOTIDE SEQUENCE [LARGE SCALE GENOMIC DNA]</scope>
    <source>
        <strain evidence="10 11">CBS 114824</strain>
    </source>
</reference>
<evidence type="ECO:0000256" key="4">
    <source>
        <dbReference type="ARBA" id="ARBA00023136"/>
    </source>
</evidence>
<dbReference type="PANTHER" id="PTHR33048">
    <property type="entry name" value="PTH11-LIKE INTEGRAL MEMBRANE PROTEIN (AFU_ORTHOLOGUE AFUA_5G11245)"/>
    <property type="match status" value="1"/>
</dbReference>
<evidence type="ECO:0000256" key="2">
    <source>
        <dbReference type="ARBA" id="ARBA00022692"/>
    </source>
</evidence>
<feature type="region of interest" description="Disordered" evidence="6">
    <location>
        <begin position="387"/>
        <end position="410"/>
    </location>
</feature>
<dbReference type="GO" id="GO:0016020">
    <property type="term" value="C:membrane"/>
    <property type="evidence" value="ECO:0007669"/>
    <property type="project" value="UniProtKB-SubCell"/>
</dbReference>
<feature type="transmembrane region" description="Helical" evidence="7">
    <location>
        <begin position="144"/>
        <end position="167"/>
    </location>
</feature>
<evidence type="ECO:0000256" key="3">
    <source>
        <dbReference type="ARBA" id="ARBA00022989"/>
    </source>
</evidence>
<dbReference type="EMBL" id="LFZN01000090">
    <property type="protein sequence ID" value="KXS99513.1"/>
    <property type="molecule type" value="Genomic_DNA"/>
</dbReference>
<comment type="caution">
    <text evidence="10">The sequence shown here is derived from an EMBL/GenBank/DDBJ whole genome shotgun (WGS) entry which is preliminary data.</text>
</comment>
<feature type="transmembrane region" description="Helical" evidence="7">
    <location>
        <begin position="357"/>
        <end position="376"/>
    </location>
</feature>
<feature type="transmembrane region" description="Helical" evidence="7">
    <location>
        <begin position="114"/>
        <end position="132"/>
    </location>
</feature>
<dbReference type="InterPro" id="IPR049326">
    <property type="entry name" value="Rhodopsin_dom_fungi"/>
</dbReference>
<dbReference type="Pfam" id="PF20684">
    <property type="entry name" value="Fung_rhodopsin"/>
    <property type="match status" value="1"/>
</dbReference>
<accession>A0A139HAP6</accession>
<evidence type="ECO:0000256" key="6">
    <source>
        <dbReference type="SAM" id="MobiDB-lite"/>
    </source>
</evidence>
<keyword evidence="8" id="KW-0732">Signal</keyword>